<evidence type="ECO:0000256" key="2">
    <source>
        <dbReference type="ARBA" id="ARBA00024341"/>
    </source>
</evidence>
<feature type="compositionally biased region" description="Basic and acidic residues" evidence="3">
    <location>
        <begin position="341"/>
        <end position="371"/>
    </location>
</feature>
<evidence type="ECO:0000313" key="5">
    <source>
        <dbReference type="Proteomes" id="UP001141552"/>
    </source>
</evidence>
<evidence type="ECO:0000256" key="1">
    <source>
        <dbReference type="ARBA" id="ARBA00022860"/>
    </source>
</evidence>
<name>A0A9Q0GEA3_9ROSI</name>
<keyword evidence="5" id="KW-1185">Reference proteome</keyword>
<dbReference type="OrthoDB" id="779903at2759"/>
<evidence type="ECO:0000313" key="4">
    <source>
        <dbReference type="EMBL" id="KAJ4848470.1"/>
    </source>
</evidence>
<dbReference type="PROSITE" id="PS50096">
    <property type="entry name" value="IQ"/>
    <property type="match status" value="1"/>
</dbReference>
<feature type="compositionally biased region" description="Basic residues" evidence="3">
    <location>
        <begin position="319"/>
        <end position="334"/>
    </location>
</feature>
<dbReference type="Proteomes" id="UP001141552">
    <property type="component" value="Unassembled WGS sequence"/>
</dbReference>
<evidence type="ECO:0008006" key="6">
    <source>
        <dbReference type="Google" id="ProtNLM"/>
    </source>
</evidence>
<comment type="similarity">
    <text evidence="2">Belongs to the IQD family.</text>
</comment>
<proteinExistence type="inferred from homology"/>
<comment type="caution">
    <text evidence="4">The sequence shown here is derived from an EMBL/GenBank/DDBJ whole genome shotgun (WGS) entry which is preliminary data.</text>
</comment>
<evidence type="ECO:0000256" key="3">
    <source>
        <dbReference type="SAM" id="MobiDB-lite"/>
    </source>
</evidence>
<sequence length="371" mass="41624">MGITGEMVRSVFSRNRSVGTQESTARRNAGDKRRWPAVRLYLCGDEFNSVLAEEDSASIKSSEATVTQPIVEDHADIQSEESKEYMPKEKHNSTSKLFQQDDAAIIIQLAFRKFLARRRSEETKPKNVEQDLALGMGSPSRDSVGTSVEVQTGNSVEVLSVTEARVAVHPRIHKKARTQVLKLKEDWDDSTVSSNISQMRIKNRLEATNRRERALAYAFSQQLRICSKKKQTKVAGAHPNMSWNWLERWMATRVPERSVESCTGMQLEPIIKNQGIAAGKGFLDIAVEEQESCGSNEVSVQLDSISAIAANQEASFKSTRNRSKATRNISRRKTVPSYQCPKDHTKASKKENSIQNGQDKELQPKQPVCKE</sequence>
<organism evidence="4 5">
    <name type="scientific">Turnera subulata</name>
    <dbReference type="NCBI Taxonomy" id="218843"/>
    <lineage>
        <taxon>Eukaryota</taxon>
        <taxon>Viridiplantae</taxon>
        <taxon>Streptophyta</taxon>
        <taxon>Embryophyta</taxon>
        <taxon>Tracheophyta</taxon>
        <taxon>Spermatophyta</taxon>
        <taxon>Magnoliopsida</taxon>
        <taxon>eudicotyledons</taxon>
        <taxon>Gunneridae</taxon>
        <taxon>Pentapetalae</taxon>
        <taxon>rosids</taxon>
        <taxon>fabids</taxon>
        <taxon>Malpighiales</taxon>
        <taxon>Passifloraceae</taxon>
        <taxon>Turnera</taxon>
    </lineage>
</organism>
<reference evidence="4" key="1">
    <citation type="submission" date="2022-02" db="EMBL/GenBank/DDBJ databases">
        <authorList>
            <person name="Henning P.M."/>
            <person name="McCubbin A.G."/>
            <person name="Shore J.S."/>
        </authorList>
    </citation>
    <scope>NUCLEOTIDE SEQUENCE</scope>
    <source>
        <strain evidence="4">F60SS</strain>
        <tissue evidence="4">Leaves</tissue>
    </source>
</reference>
<gene>
    <name evidence="4" type="ORF">Tsubulata_032229</name>
</gene>
<dbReference type="PANTHER" id="PTHR32295">
    <property type="entry name" value="IQ-DOMAIN 5-RELATED"/>
    <property type="match status" value="1"/>
</dbReference>
<feature type="compositionally biased region" description="Polar residues" evidence="3">
    <location>
        <begin position="12"/>
        <end position="23"/>
    </location>
</feature>
<feature type="region of interest" description="Disordered" evidence="3">
    <location>
        <begin position="318"/>
        <end position="371"/>
    </location>
</feature>
<keyword evidence="1" id="KW-0112">Calmodulin-binding</keyword>
<feature type="region of interest" description="Disordered" evidence="3">
    <location>
        <begin position="10"/>
        <end position="30"/>
    </location>
</feature>
<accession>A0A9Q0GEA3</accession>
<dbReference type="EMBL" id="JAKUCV010000898">
    <property type="protein sequence ID" value="KAJ4848470.1"/>
    <property type="molecule type" value="Genomic_DNA"/>
</dbReference>
<dbReference type="AlphaFoldDB" id="A0A9Q0GEA3"/>
<dbReference type="GO" id="GO:0005516">
    <property type="term" value="F:calmodulin binding"/>
    <property type="evidence" value="ECO:0007669"/>
    <property type="project" value="UniProtKB-KW"/>
</dbReference>
<protein>
    <recommendedName>
        <fullName evidence="6">Protein IQ-DOMAIN 1</fullName>
    </recommendedName>
</protein>
<reference evidence="4" key="2">
    <citation type="journal article" date="2023" name="Plants (Basel)">
        <title>Annotation of the Turnera subulata (Passifloraceae) Draft Genome Reveals the S-Locus Evolved after the Divergence of Turneroideae from Passifloroideae in a Stepwise Manner.</title>
        <authorList>
            <person name="Henning P.M."/>
            <person name="Roalson E.H."/>
            <person name="Mir W."/>
            <person name="McCubbin A.G."/>
            <person name="Shore J.S."/>
        </authorList>
    </citation>
    <scope>NUCLEOTIDE SEQUENCE</scope>
    <source>
        <strain evidence="4">F60SS</strain>
    </source>
</reference>
<dbReference type="PANTHER" id="PTHR32295:SF15">
    <property type="entry name" value="PROTEIN IQ-DOMAIN 33"/>
    <property type="match status" value="1"/>
</dbReference>